<feature type="domain" description="NB-ARC" evidence="11">
    <location>
        <begin position="1"/>
        <end position="87"/>
    </location>
</feature>
<keyword evidence="6" id="KW-0381">Hypersensitive response</keyword>
<evidence type="ECO:0000256" key="5">
    <source>
        <dbReference type="ARBA" id="ARBA00022614"/>
    </source>
</evidence>
<dbReference type="Pfam" id="PF23559">
    <property type="entry name" value="WHD_DRP"/>
    <property type="match status" value="1"/>
</dbReference>
<accession>A0ABD1V6G9</accession>
<evidence type="ECO:0000256" key="6">
    <source>
        <dbReference type="ARBA" id="ARBA00022667"/>
    </source>
</evidence>
<evidence type="ECO:0000256" key="10">
    <source>
        <dbReference type="ARBA" id="ARBA00022840"/>
    </source>
</evidence>
<dbReference type="Gene3D" id="3.80.10.10">
    <property type="entry name" value="Ribonuclease Inhibitor"/>
    <property type="match status" value="1"/>
</dbReference>
<proteinExistence type="inferred from homology"/>
<dbReference type="InterPro" id="IPR032675">
    <property type="entry name" value="LRR_dom_sf"/>
</dbReference>
<dbReference type="Proteomes" id="UP001604336">
    <property type="component" value="Unassembled WGS sequence"/>
</dbReference>
<dbReference type="InterPro" id="IPR002182">
    <property type="entry name" value="NB-ARC"/>
</dbReference>
<evidence type="ECO:0000256" key="8">
    <source>
        <dbReference type="ARBA" id="ARBA00022741"/>
    </source>
</evidence>
<name>A0ABD1V6G9_9LAMI</name>
<dbReference type="PANTHER" id="PTHR23155:SF1152">
    <property type="entry name" value="AAA+ ATPASE DOMAIN-CONTAINING PROTEIN"/>
    <property type="match status" value="1"/>
</dbReference>
<dbReference type="SUPFAM" id="SSF52058">
    <property type="entry name" value="L domain-like"/>
    <property type="match status" value="1"/>
</dbReference>
<evidence type="ECO:0000313" key="13">
    <source>
        <dbReference type="EMBL" id="KAL2532922.1"/>
    </source>
</evidence>
<protein>
    <submittedName>
        <fullName evidence="13">Disease resistance protein</fullName>
    </submittedName>
</protein>
<keyword evidence="10" id="KW-0067">ATP-binding</keyword>
<dbReference type="GO" id="GO:0005737">
    <property type="term" value="C:cytoplasm"/>
    <property type="evidence" value="ECO:0007669"/>
    <property type="project" value="UniProtKB-SubCell"/>
</dbReference>
<gene>
    <name evidence="13" type="ORF">Adt_06273</name>
</gene>
<keyword evidence="5" id="KW-0433">Leucine-rich repeat</keyword>
<dbReference type="Pfam" id="PF00931">
    <property type="entry name" value="NB-ARC"/>
    <property type="match status" value="1"/>
</dbReference>
<reference evidence="14" key="1">
    <citation type="submission" date="2024-07" db="EMBL/GenBank/DDBJ databases">
        <title>Two chromosome-level genome assemblies of Korean endemic species Abeliophyllum distichum and Forsythia ovata (Oleaceae).</title>
        <authorList>
            <person name="Jang H."/>
        </authorList>
    </citation>
    <scope>NUCLEOTIDE SEQUENCE [LARGE SCALE GENOMIC DNA]</scope>
</reference>
<dbReference type="Gene3D" id="3.40.50.300">
    <property type="entry name" value="P-loop containing nucleotide triphosphate hydrolases"/>
    <property type="match status" value="1"/>
</dbReference>
<feature type="domain" description="Disease resistance protein winged helix" evidence="12">
    <location>
        <begin position="180"/>
        <end position="249"/>
    </location>
</feature>
<evidence type="ECO:0000259" key="11">
    <source>
        <dbReference type="Pfam" id="PF00931"/>
    </source>
</evidence>
<dbReference type="SUPFAM" id="SSF52540">
    <property type="entry name" value="P-loop containing nucleoside triphosphate hydrolases"/>
    <property type="match status" value="1"/>
</dbReference>
<keyword evidence="14" id="KW-1185">Reference proteome</keyword>
<comment type="caution">
    <text evidence="13">The sequence shown here is derived from an EMBL/GenBank/DDBJ whole genome shotgun (WGS) entry which is preliminary data.</text>
</comment>
<dbReference type="Gene3D" id="1.10.10.10">
    <property type="entry name" value="Winged helix-like DNA-binding domain superfamily/Winged helix DNA-binding domain"/>
    <property type="match status" value="1"/>
</dbReference>
<keyword evidence="7" id="KW-0677">Repeat</keyword>
<evidence type="ECO:0000259" key="12">
    <source>
        <dbReference type="Pfam" id="PF23559"/>
    </source>
</evidence>
<sequence>MPGLGKTALASNIYHDAFIRQYFHMCHWCVVSQTYQRRNMLIDILNSIDVVDRDRILNTEDDLLADRIYKSLKGRRYIIFMDDIWDLLEFKVFDNEQCPPVLVDVAKKIARNCGGLPSTVVFIASVLKKLEKEKSLWMDVAENITSYISKDTNDYMNMLELSFNHLPMHLKPCFLYFGAFEKDKEIPVQKLIMLWAAEGFIQKAENRSSEDVAEQYLLDLINRSMVLVAKRIYDGRIKACRVHGAMHDICLRVAEKENFMKVMKDQLSIFEEHHRLSIQSRSTPSFSRPSGLHVRSLLGHLPDPSAFIFSSLKLLKVLDLSTTDMSLYNLTGSEVLAVLRFLLVSSIPSSIESIENLEFLFVDNKEVVEIPAFSKYELQYFGIHLRTATAIQDFGFLNHLESLSVSFRSSYVSDDISREVIYLYQSLKKLTLRNFDLSLNQMNIIGMLSNLEVLKLRDDTIEGKKWDTWEYGFQKLRYLELDVVQIEHWNVSCYEFPSLQRLVLRSCQNFVIPFDLGKIPTLEKIEVHGCAKSLEVSDLQILEDHRNWGDEYLKVIISD</sequence>
<comment type="function">
    <text evidence="1">Confers resistance to late blight (Phytophthora infestans) races carrying the avirulence gene Avr1. Resistance proteins guard the plant against pathogens that contain an appropriate avirulence protein via an indirect interaction with this avirulence protein. That triggers a defense system including the hypersensitive response, which restricts the pathogen growth.</text>
</comment>
<dbReference type="FunFam" id="1.10.10.10:FF:000322">
    <property type="entry name" value="Probable disease resistance protein At1g63360"/>
    <property type="match status" value="1"/>
</dbReference>
<dbReference type="PANTHER" id="PTHR23155">
    <property type="entry name" value="DISEASE RESISTANCE PROTEIN RP"/>
    <property type="match status" value="1"/>
</dbReference>
<evidence type="ECO:0000256" key="4">
    <source>
        <dbReference type="ARBA" id="ARBA00022490"/>
    </source>
</evidence>
<keyword evidence="9" id="KW-0611">Plant defense</keyword>
<dbReference type="EMBL" id="JBFOLK010000002">
    <property type="protein sequence ID" value="KAL2532922.1"/>
    <property type="molecule type" value="Genomic_DNA"/>
</dbReference>
<dbReference type="AlphaFoldDB" id="A0ABD1V6G9"/>
<evidence type="ECO:0000313" key="14">
    <source>
        <dbReference type="Proteomes" id="UP001604336"/>
    </source>
</evidence>
<organism evidence="13 14">
    <name type="scientific">Abeliophyllum distichum</name>
    <dbReference type="NCBI Taxonomy" id="126358"/>
    <lineage>
        <taxon>Eukaryota</taxon>
        <taxon>Viridiplantae</taxon>
        <taxon>Streptophyta</taxon>
        <taxon>Embryophyta</taxon>
        <taxon>Tracheophyta</taxon>
        <taxon>Spermatophyta</taxon>
        <taxon>Magnoliopsida</taxon>
        <taxon>eudicotyledons</taxon>
        <taxon>Gunneridae</taxon>
        <taxon>Pentapetalae</taxon>
        <taxon>asterids</taxon>
        <taxon>lamiids</taxon>
        <taxon>Lamiales</taxon>
        <taxon>Oleaceae</taxon>
        <taxon>Forsythieae</taxon>
        <taxon>Abeliophyllum</taxon>
    </lineage>
</organism>
<keyword evidence="4" id="KW-0963">Cytoplasm</keyword>
<dbReference type="InterPro" id="IPR058922">
    <property type="entry name" value="WHD_DRP"/>
</dbReference>
<evidence type="ECO:0000256" key="3">
    <source>
        <dbReference type="ARBA" id="ARBA00008894"/>
    </source>
</evidence>
<comment type="similarity">
    <text evidence="3">Belongs to the disease resistance NB-LRR family.</text>
</comment>
<dbReference type="GO" id="GO:0009626">
    <property type="term" value="P:plant-type hypersensitive response"/>
    <property type="evidence" value="ECO:0007669"/>
    <property type="project" value="UniProtKB-KW"/>
</dbReference>
<evidence type="ECO:0000256" key="9">
    <source>
        <dbReference type="ARBA" id="ARBA00022821"/>
    </source>
</evidence>
<comment type="subcellular location">
    <subcellularLocation>
        <location evidence="2">Cytoplasm</location>
    </subcellularLocation>
</comment>
<evidence type="ECO:0000256" key="2">
    <source>
        <dbReference type="ARBA" id="ARBA00004496"/>
    </source>
</evidence>
<dbReference type="InterPro" id="IPR027417">
    <property type="entry name" value="P-loop_NTPase"/>
</dbReference>
<evidence type="ECO:0000256" key="7">
    <source>
        <dbReference type="ARBA" id="ARBA00022737"/>
    </source>
</evidence>
<keyword evidence="8" id="KW-0547">Nucleotide-binding</keyword>
<dbReference type="InterPro" id="IPR044974">
    <property type="entry name" value="Disease_R_plants"/>
</dbReference>
<evidence type="ECO:0000256" key="1">
    <source>
        <dbReference type="ARBA" id="ARBA00002074"/>
    </source>
</evidence>
<dbReference type="InterPro" id="IPR036388">
    <property type="entry name" value="WH-like_DNA-bd_sf"/>
</dbReference>
<dbReference type="GO" id="GO:0005524">
    <property type="term" value="F:ATP binding"/>
    <property type="evidence" value="ECO:0007669"/>
    <property type="project" value="UniProtKB-KW"/>
</dbReference>